<sequence>MGQKCGDAWCRKERGLTSARRRFGGVRVFPSDTRVPLRPASGRREWERKRAVSPLPVSCGAGGASHAQPSAYERARRRPSPR</sequence>
<dbReference type="EMBL" id="OW152815">
    <property type="protein sequence ID" value="CAH2063538.1"/>
    <property type="molecule type" value="Genomic_DNA"/>
</dbReference>
<feature type="region of interest" description="Disordered" evidence="1">
    <location>
        <begin position="55"/>
        <end position="82"/>
    </location>
</feature>
<organism evidence="2 3">
    <name type="scientific">Iphiclides podalirius</name>
    <name type="common">scarce swallowtail</name>
    <dbReference type="NCBI Taxonomy" id="110791"/>
    <lineage>
        <taxon>Eukaryota</taxon>
        <taxon>Metazoa</taxon>
        <taxon>Ecdysozoa</taxon>
        <taxon>Arthropoda</taxon>
        <taxon>Hexapoda</taxon>
        <taxon>Insecta</taxon>
        <taxon>Pterygota</taxon>
        <taxon>Neoptera</taxon>
        <taxon>Endopterygota</taxon>
        <taxon>Lepidoptera</taxon>
        <taxon>Glossata</taxon>
        <taxon>Ditrysia</taxon>
        <taxon>Papilionoidea</taxon>
        <taxon>Papilionidae</taxon>
        <taxon>Papilioninae</taxon>
        <taxon>Iphiclides</taxon>
    </lineage>
</organism>
<keyword evidence="3" id="KW-1185">Reference proteome</keyword>
<feature type="non-terminal residue" evidence="2">
    <location>
        <position position="82"/>
    </location>
</feature>
<name>A0ABN8IXU1_9NEOP</name>
<dbReference type="Proteomes" id="UP000837857">
    <property type="component" value="Chromosome 3"/>
</dbReference>
<evidence type="ECO:0000313" key="2">
    <source>
        <dbReference type="EMBL" id="CAH2063538.1"/>
    </source>
</evidence>
<gene>
    <name evidence="2" type="ORF">IPOD504_LOCUS12562</name>
</gene>
<evidence type="ECO:0000313" key="3">
    <source>
        <dbReference type="Proteomes" id="UP000837857"/>
    </source>
</evidence>
<proteinExistence type="predicted"/>
<protein>
    <submittedName>
        <fullName evidence="2">Uncharacterized protein</fullName>
    </submittedName>
</protein>
<accession>A0ABN8IXU1</accession>
<evidence type="ECO:0000256" key="1">
    <source>
        <dbReference type="SAM" id="MobiDB-lite"/>
    </source>
</evidence>
<reference evidence="2" key="1">
    <citation type="submission" date="2022-03" db="EMBL/GenBank/DDBJ databases">
        <authorList>
            <person name="Martin H S."/>
        </authorList>
    </citation>
    <scope>NUCLEOTIDE SEQUENCE</scope>
</reference>